<sequence length="459" mass="50963">MVHTVNVIDQSRLTPPSGSVAETSLPLTFFDVPWLGVHAVRRIFFFEFSDSKTHLPSLKQSLSIALQQFYPLAGTLRLSPQTGEHEIHYTDGDSVPLTIAESDLDFHELIVDHPRDTAEFHPLVAELPASDLISLQFTLFPNSGCSIGLTVHHVVADGSSTMQFMKHWASICRLGHELSLMNSLLPLYDRTLIPDPKGLKRIILDHVMMSMGKEDQKPGSIQAQSQQQRHMVRATFVLTQAKIEELRQRVTMARAAHMEEGGEKKPIHVSSFVLMCTHVWVCLTKARAEGDQMVHFGFAVDCRGRMKRGLLVPVTYFGNYITMCIVSAKGSDIAMGDDDDDGFVAACKGISRAIQRLDGNDDDGVLGGSDRWFRRLLSILASGERIITVAGSPKLGVYDIDFGFGRPRKVEVISIEETGAISLAESRDDAGRGIEVGLALPKHEMEQFTYYYEKGLKNH</sequence>
<protein>
    <submittedName>
        <fullName evidence="1">Uncharacterized protein</fullName>
    </submittedName>
</protein>
<evidence type="ECO:0000313" key="1">
    <source>
        <dbReference type="EMBL" id="KAJ8647069.1"/>
    </source>
</evidence>
<dbReference type="Proteomes" id="UP001234297">
    <property type="component" value="Chromosome 1"/>
</dbReference>
<accession>A0ACC2MNZ9</accession>
<evidence type="ECO:0000313" key="2">
    <source>
        <dbReference type="Proteomes" id="UP001234297"/>
    </source>
</evidence>
<keyword evidence="2" id="KW-1185">Reference proteome</keyword>
<reference evidence="1 2" key="1">
    <citation type="journal article" date="2022" name="Hortic Res">
        <title>A haplotype resolved chromosomal level avocado genome allows analysis of novel avocado genes.</title>
        <authorList>
            <person name="Nath O."/>
            <person name="Fletcher S.J."/>
            <person name="Hayward A."/>
            <person name="Shaw L.M."/>
            <person name="Masouleh A.K."/>
            <person name="Furtado A."/>
            <person name="Henry R.J."/>
            <person name="Mitter N."/>
        </authorList>
    </citation>
    <scope>NUCLEOTIDE SEQUENCE [LARGE SCALE GENOMIC DNA]</scope>
    <source>
        <strain evidence="2">cv. Hass</strain>
    </source>
</reference>
<name>A0ACC2MNZ9_PERAE</name>
<comment type="caution">
    <text evidence="1">The sequence shown here is derived from an EMBL/GenBank/DDBJ whole genome shotgun (WGS) entry which is preliminary data.</text>
</comment>
<dbReference type="EMBL" id="CM056809">
    <property type="protein sequence ID" value="KAJ8647069.1"/>
    <property type="molecule type" value="Genomic_DNA"/>
</dbReference>
<organism evidence="1 2">
    <name type="scientific">Persea americana</name>
    <name type="common">Avocado</name>
    <dbReference type="NCBI Taxonomy" id="3435"/>
    <lineage>
        <taxon>Eukaryota</taxon>
        <taxon>Viridiplantae</taxon>
        <taxon>Streptophyta</taxon>
        <taxon>Embryophyta</taxon>
        <taxon>Tracheophyta</taxon>
        <taxon>Spermatophyta</taxon>
        <taxon>Magnoliopsida</taxon>
        <taxon>Magnoliidae</taxon>
        <taxon>Laurales</taxon>
        <taxon>Lauraceae</taxon>
        <taxon>Persea</taxon>
    </lineage>
</organism>
<gene>
    <name evidence="1" type="ORF">MRB53_000092</name>
</gene>
<proteinExistence type="predicted"/>